<comment type="caution">
    <text evidence="2">The sequence shown here is derived from an EMBL/GenBank/DDBJ whole genome shotgun (WGS) entry which is preliminary data.</text>
</comment>
<feature type="region of interest" description="Disordered" evidence="1">
    <location>
        <begin position="1"/>
        <end position="31"/>
    </location>
</feature>
<dbReference type="AlphaFoldDB" id="A0ABD0NYD5"/>
<evidence type="ECO:0000313" key="3">
    <source>
        <dbReference type="Proteomes" id="UP001529510"/>
    </source>
</evidence>
<accession>A0ABD0NYD5</accession>
<gene>
    <name evidence="2" type="ORF">M9458_038099</name>
</gene>
<protein>
    <submittedName>
        <fullName evidence="2">Uncharacterized protein</fullName>
    </submittedName>
</protein>
<feature type="non-terminal residue" evidence="2">
    <location>
        <position position="56"/>
    </location>
</feature>
<reference evidence="2 3" key="1">
    <citation type="submission" date="2024-05" db="EMBL/GenBank/DDBJ databases">
        <title>Genome sequencing and assembly of Indian major carp, Cirrhinus mrigala (Hamilton, 1822).</title>
        <authorList>
            <person name="Mohindra V."/>
            <person name="Chowdhury L.M."/>
            <person name="Lal K."/>
            <person name="Jena J.K."/>
        </authorList>
    </citation>
    <scope>NUCLEOTIDE SEQUENCE [LARGE SCALE GENOMIC DNA]</scope>
    <source>
        <strain evidence="2">CM1030</strain>
        <tissue evidence="2">Blood</tissue>
    </source>
</reference>
<proteinExistence type="predicted"/>
<feature type="non-terminal residue" evidence="2">
    <location>
        <position position="1"/>
    </location>
</feature>
<keyword evidence="3" id="KW-1185">Reference proteome</keyword>
<evidence type="ECO:0000313" key="2">
    <source>
        <dbReference type="EMBL" id="KAL0166255.1"/>
    </source>
</evidence>
<dbReference type="Proteomes" id="UP001529510">
    <property type="component" value="Unassembled WGS sequence"/>
</dbReference>
<evidence type="ECO:0000256" key="1">
    <source>
        <dbReference type="SAM" id="MobiDB-lite"/>
    </source>
</evidence>
<name>A0ABD0NYD5_CIRMR</name>
<organism evidence="2 3">
    <name type="scientific">Cirrhinus mrigala</name>
    <name type="common">Mrigala</name>
    <dbReference type="NCBI Taxonomy" id="683832"/>
    <lineage>
        <taxon>Eukaryota</taxon>
        <taxon>Metazoa</taxon>
        <taxon>Chordata</taxon>
        <taxon>Craniata</taxon>
        <taxon>Vertebrata</taxon>
        <taxon>Euteleostomi</taxon>
        <taxon>Actinopterygii</taxon>
        <taxon>Neopterygii</taxon>
        <taxon>Teleostei</taxon>
        <taxon>Ostariophysi</taxon>
        <taxon>Cypriniformes</taxon>
        <taxon>Cyprinidae</taxon>
        <taxon>Labeoninae</taxon>
        <taxon>Labeonini</taxon>
        <taxon>Cirrhinus</taxon>
    </lineage>
</organism>
<dbReference type="EMBL" id="JAMKFB020000019">
    <property type="protein sequence ID" value="KAL0166255.1"/>
    <property type="molecule type" value="Genomic_DNA"/>
</dbReference>
<sequence>TLPVHGFLETETEMDPTAESQVSPVVTQKEEERKKIIDGQYKCFEKMNRDQPYNKS</sequence>